<dbReference type="Proteomes" id="UP000254573">
    <property type="component" value="Unassembled WGS sequence"/>
</dbReference>
<feature type="compositionally biased region" description="Low complexity" evidence="1">
    <location>
        <begin position="85"/>
        <end position="96"/>
    </location>
</feature>
<proteinExistence type="predicted"/>
<evidence type="ECO:0000313" key="2">
    <source>
        <dbReference type="EMBL" id="SUA81610.1"/>
    </source>
</evidence>
<dbReference type="AlphaFoldDB" id="A0A378YYM2"/>
<dbReference type="RefSeq" id="WP_176582412.1">
    <property type="nucleotide sequence ID" value="NZ_CP009553.3"/>
</dbReference>
<gene>
    <name evidence="2" type="ORF">NCTC13160_04476</name>
</gene>
<evidence type="ECO:0000313" key="3">
    <source>
        <dbReference type="Proteomes" id="UP000254573"/>
    </source>
</evidence>
<sequence length="105" mass="11010">MSASSPANPSSTQRVPDVALVPFAPFANESDALTLGELNVENHTDHIALFGNLEIRRDVEGLRQAQALKAVLDAVVASLAGAELATPTPATDSTTARQVQNPFES</sequence>
<evidence type="ECO:0000256" key="1">
    <source>
        <dbReference type="SAM" id="MobiDB-lite"/>
    </source>
</evidence>
<name>A0A378YYM2_9BURK</name>
<organism evidence="2 3">
    <name type="scientific">Pandoraea pnomenusa</name>
    <dbReference type="NCBI Taxonomy" id="93220"/>
    <lineage>
        <taxon>Bacteria</taxon>
        <taxon>Pseudomonadati</taxon>
        <taxon>Pseudomonadota</taxon>
        <taxon>Betaproteobacteria</taxon>
        <taxon>Burkholderiales</taxon>
        <taxon>Burkholderiaceae</taxon>
        <taxon>Pandoraea</taxon>
    </lineage>
</organism>
<dbReference type="EMBL" id="UGSG01000001">
    <property type="protein sequence ID" value="SUA81610.1"/>
    <property type="molecule type" value="Genomic_DNA"/>
</dbReference>
<protein>
    <submittedName>
        <fullName evidence="2">Uncharacterized protein</fullName>
    </submittedName>
</protein>
<feature type="region of interest" description="Disordered" evidence="1">
    <location>
        <begin position="83"/>
        <end position="105"/>
    </location>
</feature>
<reference evidence="2 3" key="1">
    <citation type="submission" date="2018-06" db="EMBL/GenBank/DDBJ databases">
        <authorList>
            <consortium name="Pathogen Informatics"/>
            <person name="Doyle S."/>
        </authorList>
    </citation>
    <scope>NUCLEOTIDE SEQUENCE [LARGE SCALE GENOMIC DNA]</scope>
    <source>
        <strain evidence="2 3">NCTC13160</strain>
    </source>
</reference>
<accession>A0A378YYM2</accession>